<dbReference type="Gene3D" id="1.10.1200.10">
    <property type="entry name" value="ACP-like"/>
    <property type="match status" value="1"/>
</dbReference>
<dbReference type="InterPro" id="IPR006162">
    <property type="entry name" value="Ppantetheine_attach_site"/>
</dbReference>
<sequence length="540" mass="57470">MSDTATEGAARPDRLPGASAPADASVLAGIWAEVLGVGHVGPDDDFFSLGGDSLLAVQVIGAANERGLRLTLLDLFKNPTPRGACAGAAPAGAAEEEGPGDALLSAADQALVPESAEAVHPATRLQLGLIYESLLSGGDLYMDAVSRTVTLPLDVPVLRQAVDRLARRHPVLRSRFDLTTFSEAVQVVERDVTVPLDVDGSVGDEATAAERYEKTMQELLTPFDPERAPLWRVHAAAAGDSAFRLSYSFHHAALDGWSESVLGSELIRTYAALLRGEPLELPEPAPAEEYVRLERAALRDEASPRYFASLDTGTGAVLPERGDGSGDPYRKTSAVIPAADAERIHRLGAEWGLPVKSLLLAANCTAQAALAEGTSVTVGLTVSGRPERVGSEVTLGLFLNTLPLRLDVAGVSWHTAARRAFEAENALLAHRRFPDAEVRALLGGTPFTTVFNYVHFHARDRLLDTGLVTADEDLRDRSSFPVRVEVINDPRGRGHVLEVTADEAKYGEGTAEKLLRYVLSALRLMAAGPEEPALAGLQTA</sequence>
<dbReference type="PROSITE" id="PS00012">
    <property type="entry name" value="PHOSPHOPANTETHEINE"/>
    <property type="match status" value="1"/>
</dbReference>
<dbReference type="InterPro" id="IPR023213">
    <property type="entry name" value="CAT-like_dom_sf"/>
</dbReference>
<feature type="domain" description="Carrier" evidence="4">
    <location>
        <begin position="18"/>
        <end position="92"/>
    </location>
</feature>
<dbReference type="SUPFAM" id="SSF52777">
    <property type="entry name" value="CoA-dependent acyltransferases"/>
    <property type="match status" value="2"/>
</dbReference>
<evidence type="ECO:0000259" key="4">
    <source>
        <dbReference type="PROSITE" id="PS50075"/>
    </source>
</evidence>
<keyword evidence="2" id="KW-0596">Phosphopantetheine</keyword>
<reference evidence="6" key="1">
    <citation type="journal article" date="2019" name="Int. J. Syst. Evol. Microbiol.">
        <title>The Global Catalogue of Microorganisms (GCM) 10K type strain sequencing project: providing services to taxonomists for standard genome sequencing and annotation.</title>
        <authorList>
            <consortium name="The Broad Institute Genomics Platform"/>
            <consortium name="The Broad Institute Genome Sequencing Center for Infectious Disease"/>
            <person name="Wu L."/>
            <person name="Ma J."/>
        </authorList>
    </citation>
    <scope>NUCLEOTIDE SEQUENCE [LARGE SCALE GENOMIC DNA]</scope>
    <source>
        <strain evidence="6">JCM 10649</strain>
    </source>
</reference>
<keyword evidence="6" id="KW-1185">Reference proteome</keyword>
<dbReference type="RefSeq" id="WP_344094641.1">
    <property type="nucleotide sequence ID" value="NZ_BAAAHB010000071.1"/>
</dbReference>
<dbReference type="Gene3D" id="3.30.559.30">
    <property type="entry name" value="Nonribosomal peptide synthetase, condensation domain"/>
    <property type="match status" value="1"/>
</dbReference>
<dbReference type="Proteomes" id="UP001499895">
    <property type="component" value="Unassembled WGS sequence"/>
</dbReference>
<dbReference type="InterPro" id="IPR001242">
    <property type="entry name" value="Condensation_dom"/>
</dbReference>
<name>A0ABP3KK70_9ACTN</name>
<dbReference type="PANTHER" id="PTHR45527:SF1">
    <property type="entry name" value="FATTY ACID SYNTHASE"/>
    <property type="match status" value="1"/>
</dbReference>
<dbReference type="InterPro" id="IPR036736">
    <property type="entry name" value="ACP-like_sf"/>
</dbReference>
<dbReference type="InterPro" id="IPR020806">
    <property type="entry name" value="PKS_PP-bd"/>
</dbReference>
<dbReference type="SMART" id="SM00823">
    <property type="entry name" value="PKS_PP"/>
    <property type="match status" value="1"/>
</dbReference>
<dbReference type="InterPro" id="IPR009081">
    <property type="entry name" value="PP-bd_ACP"/>
</dbReference>
<dbReference type="SUPFAM" id="SSF47336">
    <property type="entry name" value="ACP-like"/>
    <property type="match status" value="1"/>
</dbReference>
<evidence type="ECO:0000256" key="2">
    <source>
        <dbReference type="ARBA" id="ARBA00022450"/>
    </source>
</evidence>
<dbReference type="Gene3D" id="3.30.559.10">
    <property type="entry name" value="Chloramphenicol acetyltransferase-like domain"/>
    <property type="match status" value="1"/>
</dbReference>
<comment type="cofactor">
    <cofactor evidence="1">
        <name>pantetheine 4'-phosphate</name>
        <dbReference type="ChEBI" id="CHEBI:47942"/>
    </cofactor>
</comment>
<evidence type="ECO:0000313" key="5">
    <source>
        <dbReference type="EMBL" id="GAA0481596.1"/>
    </source>
</evidence>
<dbReference type="PROSITE" id="PS50075">
    <property type="entry name" value="CARRIER"/>
    <property type="match status" value="1"/>
</dbReference>
<proteinExistence type="predicted"/>
<organism evidence="5 6">
    <name type="scientific">Streptomyces stramineus</name>
    <dbReference type="NCBI Taxonomy" id="173861"/>
    <lineage>
        <taxon>Bacteria</taxon>
        <taxon>Bacillati</taxon>
        <taxon>Actinomycetota</taxon>
        <taxon>Actinomycetes</taxon>
        <taxon>Kitasatosporales</taxon>
        <taxon>Streptomycetaceae</taxon>
        <taxon>Streptomyces</taxon>
    </lineage>
</organism>
<gene>
    <name evidence="5" type="ORF">GCM10009544_49400</name>
</gene>
<evidence type="ECO:0000256" key="3">
    <source>
        <dbReference type="ARBA" id="ARBA00022553"/>
    </source>
</evidence>
<keyword evidence="3" id="KW-0597">Phosphoprotein</keyword>
<evidence type="ECO:0000256" key="1">
    <source>
        <dbReference type="ARBA" id="ARBA00001957"/>
    </source>
</evidence>
<dbReference type="Pfam" id="PF00668">
    <property type="entry name" value="Condensation"/>
    <property type="match status" value="1"/>
</dbReference>
<dbReference type="Pfam" id="PF00550">
    <property type="entry name" value="PP-binding"/>
    <property type="match status" value="1"/>
</dbReference>
<protein>
    <recommendedName>
        <fullName evidence="4">Carrier domain-containing protein</fullName>
    </recommendedName>
</protein>
<comment type="caution">
    <text evidence="5">The sequence shown here is derived from an EMBL/GenBank/DDBJ whole genome shotgun (WGS) entry which is preliminary data.</text>
</comment>
<dbReference type="EMBL" id="BAAAHB010000071">
    <property type="protein sequence ID" value="GAA0481596.1"/>
    <property type="molecule type" value="Genomic_DNA"/>
</dbReference>
<evidence type="ECO:0000313" key="6">
    <source>
        <dbReference type="Proteomes" id="UP001499895"/>
    </source>
</evidence>
<accession>A0ABP3KK70</accession>
<dbReference type="PANTHER" id="PTHR45527">
    <property type="entry name" value="NONRIBOSOMAL PEPTIDE SYNTHETASE"/>
    <property type="match status" value="1"/>
</dbReference>